<proteinExistence type="predicted"/>
<comment type="caution">
    <text evidence="1">The sequence shown here is derived from an EMBL/GenBank/DDBJ whole genome shotgun (WGS) entry which is preliminary data.</text>
</comment>
<reference evidence="1" key="1">
    <citation type="journal article" date="2014" name="Front. Microbiol.">
        <title>High frequency of phylogenetically diverse reductive dehalogenase-homologous genes in deep subseafloor sedimentary metagenomes.</title>
        <authorList>
            <person name="Kawai M."/>
            <person name="Futagami T."/>
            <person name="Toyoda A."/>
            <person name="Takaki Y."/>
            <person name="Nishi S."/>
            <person name="Hori S."/>
            <person name="Arai W."/>
            <person name="Tsubouchi T."/>
            <person name="Morono Y."/>
            <person name="Uchiyama I."/>
            <person name="Ito T."/>
            <person name="Fujiyama A."/>
            <person name="Inagaki F."/>
            <person name="Takami H."/>
        </authorList>
    </citation>
    <scope>NUCLEOTIDE SEQUENCE</scope>
    <source>
        <strain evidence="1">Expedition CK06-06</strain>
    </source>
</reference>
<sequence length="84" mass="9182">MTEPDPFFESIAEVRDAVTALLQAARLDEPKPPDAASKAMQELATQETFVEEWGAGPVDHAYVVGAWKRGLAVDCAEAMIRDLH</sequence>
<dbReference type="EMBL" id="BARS01012142">
    <property type="protein sequence ID" value="GAF97467.1"/>
    <property type="molecule type" value="Genomic_DNA"/>
</dbReference>
<dbReference type="AlphaFoldDB" id="X0UAV5"/>
<organism evidence="1">
    <name type="scientific">marine sediment metagenome</name>
    <dbReference type="NCBI Taxonomy" id="412755"/>
    <lineage>
        <taxon>unclassified sequences</taxon>
        <taxon>metagenomes</taxon>
        <taxon>ecological metagenomes</taxon>
    </lineage>
</organism>
<feature type="non-terminal residue" evidence="1">
    <location>
        <position position="84"/>
    </location>
</feature>
<evidence type="ECO:0000313" key="1">
    <source>
        <dbReference type="EMBL" id="GAF97467.1"/>
    </source>
</evidence>
<protein>
    <submittedName>
        <fullName evidence="1">Uncharacterized protein</fullName>
    </submittedName>
</protein>
<name>X0UAV5_9ZZZZ</name>
<accession>X0UAV5</accession>
<gene>
    <name evidence="1" type="ORF">S01H1_21778</name>
</gene>